<feature type="signal peptide" evidence="8">
    <location>
        <begin position="1"/>
        <end position="23"/>
    </location>
</feature>
<gene>
    <name evidence="9" type="ORF">HT585_08890</name>
</gene>
<organism evidence="9 10">
    <name type="scientific">Ensifer oleiphilus</name>
    <dbReference type="NCBI Taxonomy" id="2742698"/>
    <lineage>
        <taxon>Bacteria</taxon>
        <taxon>Pseudomonadati</taxon>
        <taxon>Pseudomonadota</taxon>
        <taxon>Alphaproteobacteria</taxon>
        <taxon>Hyphomicrobiales</taxon>
        <taxon>Rhizobiaceae</taxon>
        <taxon>Sinorhizobium/Ensifer group</taxon>
        <taxon>Ensifer</taxon>
    </lineage>
</organism>
<comment type="caution">
    <text evidence="9">The sequence shown here is derived from an EMBL/GenBank/DDBJ whole genome shotgun (WGS) entry which is preliminary data.</text>
</comment>
<name>A0A7Y6UMH3_9HYPH</name>
<keyword evidence="7" id="KW-0472">Membrane</keyword>
<dbReference type="GO" id="GO:0030246">
    <property type="term" value="F:carbohydrate binding"/>
    <property type="evidence" value="ECO:0007669"/>
    <property type="project" value="UniProtKB-KW"/>
</dbReference>
<keyword evidence="7" id="KW-0812">Transmembrane</keyword>
<accession>A0A7Y6UMH3</accession>
<keyword evidence="4" id="KW-1003">Cell membrane</keyword>
<evidence type="ECO:0000256" key="6">
    <source>
        <dbReference type="ARBA" id="ARBA00025321"/>
    </source>
</evidence>
<evidence type="ECO:0000313" key="10">
    <source>
        <dbReference type="Proteomes" id="UP000520198"/>
    </source>
</evidence>
<dbReference type="Proteomes" id="UP000520198">
    <property type="component" value="Unassembled WGS sequence"/>
</dbReference>
<evidence type="ECO:0000256" key="1">
    <source>
        <dbReference type="ARBA" id="ARBA00004167"/>
    </source>
</evidence>
<keyword evidence="8" id="KW-0732">Signal</keyword>
<keyword evidence="5" id="KW-0430">Lectin</keyword>
<evidence type="ECO:0000256" key="5">
    <source>
        <dbReference type="ARBA" id="ARBA00022734"/>
    </source>
</evidence>
<dbReference type="Pfam" id="PF07886">
    <property type="entry name" value="BA14K"/>
    <property type="match status" value="1"/>
</dbReference>
<feature type="transmembrane region" description="Helical" evidence="7">
    <location>
        <begin position="128"/>
        <end position="147"/>
    </location>
</feature>
<keyword evidence="10" id="KW-1185">Reference proteome</keyword>
<evidence type="ECO:0000256" key="4">
    <source>
        <dbReference type="ARBA" id="ARBA00022475"/>
    </source>
</evidence>
<dbReference type="AlphaFoldDB" id="A0A7Y6UMH3"/>
<evidence type="ECO:0000256" key="3">
    <source>
        <dbReference type="ARBA" id="ARBA00020552"/>
    </source>
</evidence>
<dbReference type="EMBL" id="JABWDU010000002">
    <property type="protein sequence ID" value="NVD38969.1"/>
    <property type="molecule type" value="Genomic_DNA"/>
</dbReference>
<comment type="similarity">
    <text evidence="2">Belongs to the BA14k family.</text>
</comment>
<dbReference type="InterPro" id="IPR012413">
    <property type="entry name" value="BA14K"/>
</dbReference>
<dbReference type="GO" id="GO:0016020">
    <property type="term" value="C:membrane"/>
    <property type="evidence" value="ECO:0007669"/>
    <property type="project" value="UniProtKB-SubCell"/>
</dbReference>
<sequence>MKKIGIVILAAVTALTSFVPANAMPVAAVQLRQQSDVTSVQYREWGGDRHRPRPGWNHGGYRPRPGWDGGYRPRPGWDGGHRPRPHWEGGYRPRPGWQGSGGYRYGWYNGHRGYRGYRDGYRRHNDGWWYPLAAFGAGAIIGGAIAAPPRRVESGVNPRHTSWCYDRYRSYRAWDNSFQPYGGPRQQCYSPYY</sequence>
<protein>
    <recommendedName>
        <fullName evidence="3">Lectin-like protein BA14k</fullName>
    </recommendedName>
</protein>
<evidence type="ECO:0000256" key="7">
    <source>
        <dbReference type="SAM" id="Phobius"/>
    </source>
</evidence>
<proteinExistence type="inferred from homology"/>
<keyword evidence="7" id="KW-1133">Transmembrane helix</keyword>
<reference evidence="9 10" key="1">
    <citation type="submission" date="2020-06" db="EMBL/GenBank/DDBJ databases">
        <authorList>
            <person name="Grouzdev D.S."/>
        </authorList>
    </citation>
    <scope>NUCLEOTIDE SEQUENCE [LARGE SCALE GENOMIC DNA]</scope>
    <source>
        <strain evidence="9 10">HO-A22</strain>
    </source>
</reference>
<comment type="function">
    <text evidence="6">Has immunoglobulin-binding and hemagglutination properties, and can bind to mannose. Essential for virulence. May be involved in LPS biosynthesis or polysaccharide transport.</text>
</comment>
<evidence type="ECO:0000256" key="8">
    <source>
        <dbReference type="SAM" id="SignalP"/>
    </source>
</evidence>
<evidence type="ECO:0000313" key="9">
    <source>
        <dbReference type="EMBL" id="NVD38969.1"/>
    </source>
</evidence>
<feature type="chain" id="PRO_5030645585" description="Lectin-like protein BA14k" evidence="8">
    <location>
        <begin position="24"/>
        <end position="193"/>
    </location>
</feature>
<dbReference type="RefSeq" id="WP_176352571.1">
    <property type="nucleotide sequence ID" value="NZ_JABWDU010000002.1"/>
</dbReference>
<comment type="subcellular location">
    <subcellularLocation>
        <location evidence="1">Membrane</location>
        <topology evidence="1">Single-pass membrane protein</topology>
    </subcellularLocation>
</comment>
<evidence type="ECO:0000256" key="2">
    <source>
        <dbReference type="ARBA" id="ARBA00010270"/>
    </source>
</evidence>